<evidence type="ECO:0000256" key="2">
    <source>
        <dbReference type="ARBA" id="ARBA00022737"/>
    </source>
</evidence>
<feature type="binding site" evidence="5">
    <location>
        <position position="90"/>
    </location>
    <ligand>
        <name>Zn(2+)</name>
        <dbReference type="ChEBI" id="CHEBI:29105"/>
    </ligand>
</feature>
<evidence type="ECO:0000256" key="6">
    <source>
        <dbReference type="PIRSR" id="PIRSR004692-3"/>
    </source>
</evidence>
<dbReference type="CDD" id="cd05014">
    <property type="entry name" value="SIS_Kpsf"/>
    <property type="match status" value="1"/>
</dbReference>
<keyword evidence="5" id="KW-0862">Zinc</keyword>
<feature type="domain" description="CBS" evidence="8">
    <location>
        <begin position="217"/>
        <end position="280"/>
    </location>
</feature>
<feature type="site" description="Catalytically relevant" evidence="6">
    <location>
        <position position="201"/>
    </location>
</feature>
<keyword evidence="5" id="KW-0479">Metal-binding</keyword>
<proteinExistence type="inferred from homology"/>
<dbReference type="GO" id="GO:0019146">
    <property type="term" value="F:arabinose-5-phosphate isomerase activity"/>
    <property type="evidence" value="ECO:0007669"/>
    <property type="project" value="UniProtKB-EC"/>
</dbReference>
<evidence type="ECO:0000256" key="1">
    <source>
        <dbReference type="ARBA" id="ARBA00008165"/>
    </source>
</evidence>
<dbReference type="Pfam" id="PF01380">
    <property type="entry name" value="SIS"/>
    <property type="match status" value="1"/>
</dbReference>
<dbReference type="InterPro" id="IPR046342">
    <property type="entry name" value="CBS_dom_sf"/>
</dbReference>
<dbReference type="InterPro" id="IPR001347">
    <property type="entry name" value="SIS_dom"/>
</dbReference>
<dbReference type="PROSITE" id="PS51371">
    <property type="entry name" value="CBS"/>
    <property type="match status" value="2"/>
</dbReference>
<dbReference type="InterPro" id="IPR035474">
    <property type="entry name" value="SIS_Kpsf"/>
</dbReference>
<keyword evidence="3 7" id="KW-0129">CBS domain</keyword>
<comment type="similarity">
    <text evidence="1 4">Belongs to the SIS family. GutQ/KpsF subfamily.</text>
</comment>
<dbReference type="GO" id="GO:0046872">
    <property type="term" value="F:metal ion binding"/>
    <property type="evidence" value="ECO:0007669"/>
    <property type="project" value="UniProtKB-KW"/>
</dbReference>
<feature type="domain" description="CBS" evidence="8">
    <location>
        <begin position="282"/>
        <end position="333"/>
    </location>
</feature>
<evidence type="ECO:0000259" key="8">
    <source>
        <dbReference type="PROSITE" id="PS51371"/>
    </source>
</evidence>
<evidence type="ECO:0000256" key="7">
    <source>
        <dbReference type="PROSITE-ProRule" id="PRU00703"/>
    </source>
</evidence>
<dbReference type="AlphaFoldDB" id="A0A212KHP1"/>
<dbReference type="EMBL" id="FLUO01000002">
    <property type="protein sequence ID" value="SBW11138.1"/>
    <property type="molecule type" value="Genomic_DNA"/>
</dbReference>
<dbReference type="InterPro" id="IPR046348">
    <property type="entry name" value="SIS_dom_sf"/>
</dbReference>
<dbReference type="GO" id="GO:1901135">
    <property type="term" value="P:carbohydrate derivative metabolic process"/>
    <property type="evidence" value="ECO:0007669"/>
    <property type="project" value="InterPro"/>
</dbReference>
<name>A0A212KHP1_9PROT</name>
<feature type="site" description="Catalytically relevant" evidence="6">
    <location>
        <position position="119"/>
    </location>
</feature>
<dbReference type="CDD" id="cd04604">
    <property type="entry name" value="CBS_pair_SIS_assoc"/>
    <property type="match status" value="1"/>
</dbReference>
<sequence length="333" mass="34583">MTASATPPETQVASDLAAARHVLEAEAAALSRMSADLDADFSRALDLIEARVVASEHGRVIVSGMGKSGHIGRKISATLASTGTPSFFVHPGEASHGDLGMITRQDALILLSKSGETAELADMIAYSRRFAIPLIAITERRDSALGKAADVVLALPHNGEACPLGLAPTTSTTASLAIGDAVAVALLERRGFSATDFKVFHPGGKLGQRLLKVRELMHAAPEVPLIALAAPMSEALIVMSAKSFGCVGIVDAAGLLAGIITDGDLRRHMAPDLLERPAAEVMTRSPLTVGPDSLAAEALGLMNDRKVTSLFVVADGRPVGLVHMHDCLRAGVS</sequence>
<dbReference type="FunFam" id="3.40.50.10490:FF:000011">
    <property type="entry name" value="Arabinose 5-phosphate isomerase"/>
    <property type="match status" value="1"/>
</dbReference>
<feature type="domain" description="SIS" evidence="9">
    <location>
        <begin position="48"/>
        <end position="192"/>
    </location>
</feature>
<dbReference type="PIRSF" id="PIRSF004692">
    <property type="entry name" value="KdsD_KpsF"/>
    <property type="match status" value="1"/>
</dbReference>
<dbReference type="GO" id="GO:0005975">
    <property type="term" value="P:carbohydrate metabolic process"/>
    <property type="evidence" value="ECO:0007669"/>
    <property type="project" value="InterPro"/>
</dbReference>
<evidence type="ECO:0000256" key="4">
    <source>
        <dbReference type="PIRNR" id="PIRNR004692"/>
    </source>
</evidence>
<dbReference type="NCBIfam" id="TIGR00393">
    <property type="entry name" value="kpsF"/>
    <property type="match status" value="1"/>
</dbReference>
<organism evidence="10">
    <name type="scientific">uncultured Alphaproteobacteria bacterium</name>
    <dbReference type="NCBI Taxonomy" id="91750"/>
    <lineage>
        <taxon>Bacteria</taxon>
        <taxon>Pseudomonadati</taxon>
        <taxon>Pseudomonadota</taxon>
        <taxon>Alphaproteobacteria</taxon>
        <taxon>environmental samples</taxon>
    </lineage>
</organism>
<feature type="site" description="Catalytically relevant" evidence="6">
    <location>
        <position position="160"/>
    </location>
</feature>
<dbReference type="InterPro" id="IPR000644">
    <property type="entry name" value="CBS_dom"/>
</dbReference>
<dbReference type="Pfam" id="PF00571">
    <property type="entry name" value="CBS"/>
    <property type="match status" value="2"/>
</dbReference>
<dbReference type="EC" id="5.3.1.13" evidence="10"/>
<dbReference type="InterPro" id="IPR004800">
    <property type="entry name" value="KdsD/KpsF-type"/>
</dbReference>
<dbReference type="SUPFAM" id="SSF54631">
    <property type="entry name" value="CBS-domain pair"/>
    <property type="match status" value="1"/>
</dbReference>
<dbReference type="PANTHER" id="PTHR42745">
    <property type="match status" value="1"/>
</dbReference>
<evidence type="ECO:0000256" key="3">
    <source>
        <dbReference type="ARBA" id="ARBA00023122"/>
    </source>
</evidence>
<feature type="site" description="Catalytically relevant" evidence="6">
    <location>
        <position position="67"/>
    </location>
</feature>
<dbReference type="SUPFAM" id="SSF53697">
    <property type="entry name" value="SIS domain"/>
    <property type="match status" value="1"/>
</dbReference>
<evidence type="ECO:0000259" key="9">
    <source>
        <dbReference type="PROSITE" id="PS51464"/>
    </source>
</evidence>
<dbReference type="PANTHER" id="PTHR42745:SF1">
    <property type="entry name" value="ARABINOSE 5-PHOSPHATE ISOMERASE KDSD"/>
    <property type="match status" value="1"/>
</dbReference>
<accession>A0A212KHP1</accession>
<dbReference type="InterPro" id="IPR050986">
    <property type="entry name" value="GutQ/KpsF_isomerases"/>
</dbReference>
<dbReference type="Gene3D" id="3.10.580.10">
    <property type="entry name" value="CBS-domain"/>
    <property type="match status" value="1"/>
</dbReference>
<dbReference type="SMART" id="SM00116">
    <property type="entry name" value="CBS"/>
    <property type="match status" value="2"/>
</dbReference>
<dbReference type="GO" id="GO:0097367">
    <property type="term" value="F:carbohydrate derivative binding"/>
    <property type="evidence" value="ECO:0007669"/>
    <property type="project" value="InterPro"/>
</dbReference>
<keyword evidence="2" id="KW-0677">Repeat</keyword>
<dbReference type="Gene3D" id="3.40.50.10490">
    <property type="entry name" value="Glucose-6-phosphate isomerase like protein, domain 1"/>
    <property type="match status" value="1"/>
</dbReference>
<dbReference type="PROSITE" id="PS51464">
    <property type="entry name" value="SIS"/>
    <property type="match status" value="1"/>
</dbReference>
<reference evidence="10" key="1">
    <citation type="submission" date="2016-04" db="EMBL/GenBank/DDBJ databases">
        <authorList>
            <person name="Evans L.H."/>
            <person name="Alamgir A."/>
            <person name="Owens N."/>
            <person name="Weber N.D."/>
            <person name="Virtaneva K."/>
            <person name="Barbian K."/>
            <person name="Babar A."/>
            <person name="Rosenke K."/>
        </authorList>
    </citation>
    <scope>NUCLEOTIDE SEQUENCE</scope>
    <source>
        <strain evidence="10">86</strain>
    </source>
</reference>
<gene>
    <name evidence="10" type="primary">kdsD</name>
    <name evidence="10" type="ORF">KL86APRO_20085</name>
</gene>
<evidence type="ECO:0000256" key="5">
    <source>
        <dbReference type="PIRSR" id="PIRSR004692-2"/>
    </source>
</evidence>
<evidence type="ECO:0000313" key="10">
    <source>
        <dbReference type="EMBL" id="SBW11138.1"/>
    </source>
</evidence>
<keyword evidence="10" id="KW-0413">Isomerase</keyword>
<protein>
    <submittedName>
        <fullName evidence="10">D-arabinose 5-phosphate isomerase</fullName>
        <ecNumber evidence="10">5.3.1.13</ecNumber>
    </submittedName>
</protein>